<dbReference type="GO" id="GO:0009451">
    <property type="term" value="P:RNA modification"/>
    <property type="evidence" value="ECO:0007669"/>
    <property type="project" value="InterPro"/>
</dbReference>
<dbReference type="InterPro" id="IPR011990">
    <property type="entry name" value="TPR-like_helical_dom_sf"/>
</dbReference>
<dbReference type="FunFam" id="1.25.40.10:FF:000333">
    <property type="entry name" value="Pentatricopeptide repeat-containing protein"/>
    <property type="match status" value="1"/>
</dbReference>
<dbReference type="Gramene" id="EFJ15271">
    <property type="protein sequence ID" value="EFJ15271"/>
    <property type="gene ID" value="SELMODRAFT_118751"/>
</dbReference>
<dbReference type="HOGENOM" id="CLU_002706_0_0_1"/>
<feature type="repeat" description="PPR" evidence="3">
    <location>
        <begin position="157"/>
        <end position="187"/>
    </location>
</feature>
<dbReference type="STRING" id="88036.D8SK43"/>
<dbReference type="Pfam" id="PF01535">
    <property type="entry name" value="PPR"/>
    <property type="match status" value="5"/>
</dbReference>
<gene>
    <name evidence="4" type="ORF">SELMODRAFT_118751</name>
</gene>
<dbReference type="PANTHER" id="PTHR47926:SF533">
    <property type="entry name" value="DYW DOMAIN-CONTAINING PROTEIN"/>
    <property type="match status" value="1"/>
</dbReference>
<dbReference type="Gene3D" id="1.25.40.10">
    <property type="entry name" value="Tetratricopeptide repeat domain"/>
    <property type="match status" value="4"/>
</dbReference>
<dbReference type="InterPro" id="IPR002885">
    <property type="entry name" value="PPR_rpt"/>
</dbReference>
<proteinExistence type="inferred from homology"/>
<keyword evidence="5" id="KW-1185">Reference proteome</keyword>
<dbReference type="NCBIfam" id="TIGR00756">
    <property type="entry name" value="PPR"/>
    <property type="match status" value="5"/>
</dbReference>
<evidence type="ECO:0000313" key="4">
    <source>
        <dbReference type="EMBL" id="EFJ15271.1"/>
    </source>
</evidence>
<protein>
    <recommendedName>
        <fullName evidence="6">Pentacotripeptide-repeat region of PRORP domain-containing protein</fullName>
    </recommendedName>
</protein>
<dbReference type="AlphaFoldDB" id="D8SK43"/>
<evidence type="ECO:0000256" key="3">
    <source>
        <dbReference type="PROSITE-ProRule" id="PRU00708"/>
    </source>
</evidence>
<dbReference type="KEGG" id="smo:SELMODRAFT_118751"/>
<keyword evidence="2" id="KW-0677">Repeat</keyword>
<dbReference type="Proteomes" id="UP000001514">
    <property type="component" value="Unassembled WGS sequence"/>
</dbReference>
<evidence type="ECO:0008006" key="6">
    <source>
        <dbReference type="Google" id="ProtNLM"/>
    </source>
</evidence>
<feature type="repeat" description="PPR" evidence="3">
    <location>
        <begin position="87"/>
        <end position="121"/>
    </location>
</feature>
<dbReference type="PROSITE" id="PS51375">
    <property type="entry name" value="PPR"/>
    <property type="match status" value="4"/>
</dbReference>
<dbReference type="eggNOG" id="KOG4197">
    <property type="taxonomic scope" value="Eukaryota"/>
</dbReference>
<accession>D8SK43</accession>
<feature type="repeat" description="PPR" evidence="3">
    <location>
        <begin position="25"/>
        <end position="59"/>
    </location>
</feature>
<comment type="similarity">
    <text evidence="1">Belongs to the PPR family. PCMP-H subfamily.</text>
</comment>
<reference evidence="4 5" key="1">
    <citation type="journal article" date="2011" name="Science">
        <title>The Selaginella genome identifies genetic changes associated with the evolution of vascular plants.</title>
        <authorList>
            <person name="Banks J.A."/>
            <person name="Nishiyama T."/>
            <person name="Hasebe M."/>
            <person name="Bowman J.L."/>
            <person name="Gribskov M."/>
            <person name="dePamphilis C."/>
            <person name="Albert V.A."/>
            <person name="Aono N."/>
            <person name="Aoyama T."/>
            <person name="Ambrose B.A."/>
            <person name="Ashton N.W."/>
            <person name="Axtell M.J."/>
            <person name="Barker E."/>
            <person name="Barker M.S."/>
            <person name="Bennetzen J.L."/>
            <person name="Bonawitz N.D."/>
            <person name="Chapple C."/>
            <person name="Cheng C."/>
            <person name="Correa L.G."/>
            <person name="Dacre M."/>
            <person name="DeBarry J."/>
            <person name="Dreyer I."/>
            <person name="Elias M."/>
            <person name="Engstrom E.M."/>
            <person name="Estelle M."/>
            <person name="Feng L."/>
            <person name="Finet C."/>
            <person name="Floyd S.K."/>
            <person name="Frommer W.B."/>
            <person name="Fujita T."/>
            <person name="Gramzow L."/>
            <person name="Gutensohn M."/>
            <person name="Harholt J."/>
            <person name="Hattori M."/>
            <person name="Heyl A."/>
            <person name="Hirai T."/>
            <person name="Hiwatashi Y."/>
            <person name="Ishikawa M."/>
            <person name="Iwata M."/>
            <person name="Karol K.G."/>
            <person name="Koehler B."/>
            <person name="Kolukisaoglu U."/>
            <person name="Kubo M."/>
            <person name="Kurata T."/>
            <person name="Lalonde S."/>
            <person name="Li K."/>
            <person name="Li Y."/>
            <person name="Litt A."/>
            <person name="Lyons E."/>
            <person name="Manning G."/>
            <person name="Maruyama T."/>
            <person name="Michael T.P."/>
            <person name="Mikami K."/>
            <person name="Miyazaki S."/>
            <person name="Morinaga S."/>
            <person name="Murata T."/>
            <person name="Mueller-Roeber B."/>
            <person name="Nelson D.R."/>
            <person name="Obara M."/>
            <person name="Oguri Y."/>
            <person name="Olmstead R.G."/>
            <person name="Onodera N."/>
            <person name="Petersen B.L."/>
            <person name="Pils B."/>
            <person name="Prigge M."/>
            <person name="Rensing S.A."/>
            <person name="Riano-Pachon D.M."/>
            <person name="Roberts A.W."/>
            <person name="Sato Y."/>
            <person name="Scheller H.V."/>
            <person name="Schulz B."/>
            <person name="Schulz C."/>
            <person name="Shakirov E.V."/>
            <person name="Shibagaki N."/>
            <person name="Shinohara N."/>
            <person name="Shippen D.E."/>
            <person name="Soerensen I."/>
            <person name="Sotooka R."/>
            <person name="Sugimoto N."/>
            <person name="Sugita M."/>
            <person name="Sumikawa N."/>
            <person name="Tanurdzic M."/>
            <person name="Theissen G."/>
            <person name="Ulvskov P."/>
            <person name="Wakazuki S."/>
            <person name="Weng J.K."/>
            <person name="Willats W.W."/>
            <person name="Wipf D."/>
            <person name="Wolf P.G."/>
            <person name="Yang L."/>
            <person name="Zimmer A.D."/>
            <person name="Zhu Q."/>
            <person name="Mitros T."/>
            <person name="Hellsten U."/>
            <person name="Loque D."/>
            <person name="Otillar R."/>
            <person name="Salamov A."/>
            <person name="Schmutz J."/>
            <person name="Shapiro H."/>
            <person name="Lindquist E."/>
            <person name="Lucas S."/>
            <person name="Rokhsar D."/>
            <person name="Grigoriev I.V."/>
        </authorList>
    </citation>
    <scope>NUCLEOTIDE SEQUENCE [LARGE SCALE GENOMIC DNA]</scope>
</reference>
<evidence type="ECO:0000313" key="5">
    <source>
        <dbReference type="Proteomes" id="UP000001514"/>
    </source>
</evidence>
<evidence type="ECO:0000256" key="1">
    <source>
        <dbReference type="ARBA" id="ARBA00006643"/>
    </source>
</evidence>
<dbReference type="FunFam" id="1.25.40.10:FF:000090">
    <property type="entry name" value="Pentatricopeptide repeat-containing protein, chloroplastic"/>
    <property type="match status" value="1"/>
</dbReference>
<dbReference type="GO" id="GO:0003723">
    <property type="term" value="F:RNA binding"/>
    <property type="evidence" value="ECO:0007669"/>
    <property type="project" value="InterPro"/>
</dbReference>
<organism evidence="5">
    <name type="scientific">Selaginella moellendorffii</name>
    <name type="common">Spikemoss</name>
    <dbReference type="NCBI Taxonomy" id="88036"/>
    <lineage>
        <taxon>Eukaryota</taxon>
        <taxon>Viridiplantae</taxon>
        <taxon>Streptophyta</taxon>
        <taxon>Embryophyta</taxon>
        <taxon>Tracheophyta</taxon>
        <taxon>Lycopodiopsida</taxon>
        <taxon>Selaginellales</taxon>
        <taxon>Selaginellaceae</taxon>
        <taxon>Selaginella</taxon>
    </lineage>
</organism>
<dbReference type="EMBL" id="GL377624">
    <property type="protein sequence ID" value="EFJ15271.1"/>
    <property type="molecule type" value="Genomic_DNA"/>
</dbReference>
<name>D8SK43_SELML</name>
<dbReference type="Pfam" id="PF13041">
    <property type="entry name" value="PPR_2"/>
    <property type="match status" value="1"/>
</dbReference>
<dbReference type="OMA" id="EIHIMMG"/>
<evidence type="ECO:0000256" key="2">
    <source>
        <dbReference type="ARBA" id="ARBA00022737"/>
    </source>
</evidence>
<dbReference type="PANTHER" id="PTHR47926">
    <property type="entry name" value="PENTATRICOPEPTIDE REPEAT-CONTAINING PROTEIN"/>
    <property type="match status" value="1"/>
</dbReference>
<dbReference type="InParanoid" id="D8SK43"/>
<sequence length="363" mass="40187">MINAYAKGGHLAEALDVFAKIPKKDVVSWTSIVTAYAENGHILEARRIFDKMPDKNVVSWTAMITGYIENGCLGEARRLFDAMPQRNVASWNAMISGYVKNGRGWDALEIFKLMDLTGMHPNDITFMSAIDACADLQALLEGQILHAEITASGTEPDAYLRNALLHMYGRCGSLAMAESLFDDMPDRDRWSWNVMISSYAHGGHTRRSLAFFAEMALDGITPDGVTFVAVLGACSHAGRVDLGCHYFVSMSTDYSMARDVDHDLYVCLIDVLGRSGWIKEAEDLIANMPFQPDSVAWATLLGGYRNYGSLGRGAQQAAQCVFQLDPEDSAPYVLLHNLYKSGRRRQEGDGDFEQAMKPTMGYF</sequence>
<dbReference type="InterPro" id="IPR046960">
    <property type="entry name" value="PPR_At4g14850-like_plant"/>
</dbReference>
<feature type="repeat" description="PPR" evidence="3">
    <location>
        <begin position="188"/>
        <end position="222"/>
    </location>
</feature>